<feature type="coiled-coil region" evidence="13">
    <location>
        <begin position="3380"/>
        <end position="3418"/>
    </location>
</feature>
<keyword evidence="9" id="KW-0472">Membrane</keyword>
<dbReference type="InterPro" id="IPR001715">
    <property type="entry name" value="CH_dom"/>
</dbReference>
<dbReference type="GO" id="GO:0005640">
    <property type="term" value="C:nuclear outer membrane"/>
    <property type="evidence" value="ECO:0007669"/>
    <property type="project" value="TreeGrafter"/>
</dbReference>
<comment type="similarity">
    <text evidence="3">Belongs to the nesprin family.</text>
</comment>
<dbReference type="Pfam" id="PF00307">
    <property type="entry name" value="CH"/>
    <property type="match status" value="2"/>
</dbReference>
<feature type="coiled-coil region" evidence="13">
    <location>
        <begin position="6611"/>
        <end position="6638"/>
    </location>
</feature>
<dbReference type="Pfam" id="PF00435">
    <property type="entry name" value="Spectrin"/>
    <property type="match status" value="2"/>
</dbReference>
<dbReference type="InterPro" id="IPR052403">
    <property type="entry name" value="LINC-complex_assoc"/>
</dbReference>
<evidence type="ECO:0000256" key="4">
    <source>
        <dbReference type="ARBA" id="ARBA00022490"/>
    </source>
</evidence>
<feature type="compositionally biased region" description="Basic and acidic residues" evidence="14">
    <location>
        <begin position="478"/>
        <end position="492"/>
    </location>
</feature>
<dbReference type="OrthoDB" id="18740at2759"/>
<dbReference type="Gene3D" id="1.10.418.10">
    <property type="entry name" value="Calponin-like domain"/>
    <property type="match status" value="2"/>
</dbReference>
<keyword evidence="4" id="KW-0963">Cytoplasm</keyword>
<feature type="coiled-coil region" evidence="13">
    <location>
        <begin position="7282"/>
        <end position="7309"/>
    </location>
</feature>
<dbReference type="InterPro" id="IPR018159">
    <property type="entry name" value="Spectrin/alpha-actinin"/>
</dbReference>
<dbReference type="PROSITE" id="PS50021">
    <property type="entry name" value="CH"/>
    <property type="match status" value="2"/>
</dbReference>
<feature type="coiled-coil region" evidence="13">
    <location>
        <begin position="5546"/>
        <end position="5573"/>
    </location>
</feature>
<dbReference type="GO" id="GO:0034993">
    <property type="term" value="C:meiotic nuclear membrane microtubule tethering complex"/>
    <property type="evidence" value="ECO:0007669"/>
    <property type="project" value="TreeGrafter"/>
</dbReference>
<comment type="subcellular location">
    <subcellularLocation>
        <location evidence="2">Cytoplasm</location>
        <location evidence="2">Cytoskeleton</location>
    </subcellularLocation>
    <subcellularLocation>
        <location evidence="1">Nucleus membrane</location>
    </subcellularLocation>
</comment>
<dbReference type="GO" id="GO:0051015">
    <property type="term" value="F:actin filament binding"/>
    <property type="evidence" value="ECO:0007669"/>
    <property type="project" value="TreeGrafter"/>
</dbReference>
<feature type="coiled-coil region" evidence="13">
    <location>
        <begin position="6239"/>
        <end position="6369"/>
    </location>
</feature>
<organism evidence="15">
    <name type="scientific">Cyprideis torosa</name>
    <dbReference type="NCBI Taxonomy" id="163714"/>
    <lineage>
        <taxon>Eukaryota</taxon>
        <taxon>Metazoa</taxon>
        <taxon>Ecdysozoa</taxon>
        <taxon>Arthropoda</taxon>
        <taxon>Crustacea</taxon>
        <taxon>Oligostraca</taxon>
        <taxon>Ostracoda</taxon>
        <taxon>Podocopa</taxon>
        <taxon>Podocopida</taxon>
        <taxon>Cytherocopina</taxon>
        <taxon>Cytheroidea</taxon>
        <taxon>Cytherideidae</taxon>
        <taxon>Cyprideis</taxon>
    </lineage>
</organism>
<feature type="region of interest" description="Disordered" evidence="14">
    <location>
        <begin position="476"/>
        <end position="506"/>
    </location>
</feature>
<accession>A0A7R8W3B8</accession>
<keyword evidence="11" id="KW-0206">Cytoskeleton</keyword>
<dbReference type="EMBL" id="OB660128">
    <property type="protein sequence ID" value="CAD7222958.1"/>
    <property type="molecule type" value="Genomic_DNA"/>
</dbReference>
<feature type="coiled-coil region" evidence="13">
    <location>
        <begin position="5434"/>
        <end position="5472"/>
    </location>
</feature>
<reference evidence="15" key="1">
    <citation type="submission" date="2020-11" db="EMBL/GenBank/DDBJ databases">
        <authorList>
            <person name="Tran Van P."/>
        </authorList>
    </citation>
    <scope>NUCLEOTIDE SEQUENCE</scope>
</reference>
<evidence type="ECO:0000256" key="11">
    <source>
        <dbReference type="ARBA" id="ARBA00023212"/>
    </source>
</evidence>
<dbReference type="CDD" id="cd00176">
    <property type="entry name" value="SPEC"/>
    <property type="match status" value="2"/>
</dbReference>
<evidence type="ECO:0000256" key="5">
    <source>
        <dbReference type="ARBA" id="ARBA00022692"/>
    </source>
</evidence>
<feature type="coiled-coil region" evidence="13">
    <location>
        <begin position="2707"/>
        <end position="2770"/>
    </location>
</feature>
<feature type="coiled-coil region" evidence="13">
    <location>
        <begin position="7123"/>
        <end position="7247"/>
    </location>
</feature>
<protein>
    <submittedName>
        <fullName evidence="15">Uncharacterized protein</fullName>
    </submittedName>
</protein>
<keyword evidence="6" id="KW-0677">Repeat</keyword>
<keyword evidence="7" id="KW-1133">Transmembrane helix</keyword>
<evidence type="ECO:0000256" key="12">
    <source>
        <dbReference type="ARBA" id="ARBA00023242"/>
    </source>
</evidence>
<feature type="coiled-coil region" evidence="13">
    <location>
        <begin position="4842"/>
        <end position="4872"/>
    </location>
</feature>
<dbReference type="GO" id="GO:0005737">
    <property type="term" value="C:cytoplasm"/>
    <property type="evidence" value="ECO:0007669"/>
    <property type="project" value="TreeGrafter"/>
</dbReference>
<evidence type="ECO:0000256" key="13">
    <source>
        <dbReference type="SAM" id="Coils"/>
    </source>
</evidence>
<gene>
    <name evidence="15" type="ORF">CTOB1V02_LOCUS954</name>
</gene>
<evidence type="ECO:0000256" key="3">
    <source>
        <dbReference type="ARBA" id="ARBA00008619"/>
    </source>
</evidence>
<dbReference type="Pfam" id="PF25034">
    <property type="entry name" value="Spectrin_SYNE1"/>
    <property type="match status" value="1"/>
</dbReference>
<evidence type="ECO:0000256" key="8">
    <source>
        <dbReference type="ARBA" id="ARBA00023054"/>
    </source>
</evidence>
<proteinExistence type="inferred from homology"/>
<feature type="region of interest" description="Disordered" evidence="14">
    <location>
        <begin position="1"/>
        <end position="34"/>
    </location>
</feature>
<feature type="coiled-coil region" evidence="13">
    <location>
        <begin position="2956"/>
        <end position="2983"/>
    </location>
</feature>
<evidence type="ECO:0000256" key="10">
    <source>
        <dbReference type="ARBA" id="ARBA00023203"/>
    </source>
</evidence>
<keyword evidence="10" id="KW-0009">Actin-binding</keyword>
<dbReference type="PANTHER" id="PTHR47535">
    <property type="entry name" value="MUSCLE-SPECIFIC PROTEIN 300 KDA, ISOFORM G"/>
    <property type="match status" value="1"/>
</dbReference>
<evidence type="ECO:0000256" key="14">
    <source>
        <dbReference type="SAM" id="MobiDB-lite"/>
    </source>
</evidence>
<evidence type="ECO:0000256" key="6">
    <source>
        <dbReference type="ARBA" id="ARBA00022737"/>
    </source>
</evidence>
<feature type="coiled-coil region" evidence="13">
    <location>
        <begin position="1909"/>
        <end position="1953"/>
    </location>
</feature>
<evidence type="ECO:0000256" key="1">
    <source>
        <dbReference type="ARBA" id="ARBA00004126"/>
    </source>
</evidence>
<dbReference type="InterPro" id="IPR057057">
    <property type="entry name" value="Spectrin_SYNE1"/>
</dbReference>
<dbReference type="SMART" id="SM00150">
    <property type="entry name" value="SPEC"/>
    <property type="match status" value="32"/>
</dbReference>
<feature type="compositionally biased region" description="Pro residues" evidence="14">
    <location>
        <begin position="12"/>
        <end position="25"/>
    </location>
</feature>
<feature type="coiled-coil region" evidence="13">
    <location>
        <begin position="4775"/>
        <end position="4816"/>
    </location>
</feature>
<name>A0A7R8W3B8_9CRUS</name>
<sequence>MDSPWRNASPFFSPPPPATSTPIPPASGFRPMSPSNMEHRWSFYSDFEDSGSEPSTAEIIANQSQDYVDEKLAEFQATIHYLADKIGVIPYELALMEENRHPTSNFDKYDLTNPLYQDWFAEWHLTRYSPGIDEDPHWGLTTRFDSHILAIRDEQERVQKKTFLNWINSILNKHVPPLRIDNLIDDLRDGTKLCALLEVLSGEKLQVERGRVLRRPHFLSNANTALQFLKNRRIKLVNIHAADIVDGKPTIILGLIWTIILYFQIEEHTRHLESWRRHGSISSLERSFDASPLLGAEGGPPQQAPVEKKKKIAVAETRGGAKKHLLSWVQSNIERQYNMKVTDFGPCFRDGTVFLAIVHCINPSLVDFERLRHAPSEVKLKTAFQIAEESLGITPLLDAEDVDVEKPDEKSIMTYVAQFLHRYPDPSKNAQTSDSRSRLDRVYEEFSKWLEECSSSLHSLSVSPRDQDLAQRVRRLRKEAESKAKDHAELKRQMYSPSDRGPHPVPEEKWLRMDRQWRFILEKLSELEWSLREPTDDPLLRRILEWVEQAERQAMAGDDFTGFHPQQAHTAVVNTLREYQGFFSNLPRVEAELYSYPETHSEFYSMLDQRMKAIKQCFDKREVRLVYLEKKYSLLSLLATCEGRLREWTTNYGTEAQVKKMLEDYGRFMAHQNIFHAFEKDYKELQSLAKKYSVEPRSETERLLHELAERWGHVAVELRCVPSLLEKVIMFWEKYSSTASALESWMQSAYSMLHSPEDQKLEFFQNVRHYLHSGETLRVKREFEESERELETWISHAEDVLQAPMPSNADEAKRYQEQLRILHEELPAGDELLQRNSRLFQRLVQFVSPDLVQNLMQKLKKNKETMISIHARIPQREFLIQQYLAQQRSIEDGLDEVTDWMKQASEHIRRTLTEGNIAQLQGSLDAHRAFFSRMPYYRSLLESKNNMLDNFIKSTSPEDQIDTRPLEERVDRISDSFNNLAASAQDTEQKLHDGVNSWRKYLDATREMEEYTSAVHRIAAENLQDATPSSLQSKKRILEKTVDLLTVTITSAVAQLESHLPPTEKNQVRQEESTLQRDFMAAKNLVPSLLSRLNFYEERINFLECINAVQAELASENAALNRNEDAQMILQKHQQFFAGDQDSPLALAELKLISMESRVATCGEDQPLKDAARACRETFNAVLQEKSEVLKQIQQIPSQWKEYESKFQEMSEWIVSVEQCIKAIDGEFPSQKEFDKECKKLTSVCRSVGSRKSDMKSLVAQLDHLVSLGPVERAEEEQQKLEKLITKYRSIIPAIEATLDKIKQISKCYAFRETMEKMKCTLEEIKSACSRSALPETYEDALDMVAAQERLVGRLDNIRDTVMATVQRGKDLSRDSAAPGFVQQGVDKLESEWNTVNKVAMERLSKLSGTKSVWTAYRSHRRDILNLLDAAHAEVTKIPGKQDADEIVLEIQSKQVLSTQLKDATEDTLTKLKDLCGNLKSVASPEKGPQMEKEVCEIEERLRQLLKDITDRIDVLNSFRGKWKTFTDELEGIKTWMLATQATLEKLMTMEAAPVTRVKQAKELSVDVALKMEQLGLLERMAQDLAIAEPLLEETTPLEAQLIAIKEMMHTLQKAVITQTEVASQELDHWKKYRELLDEFKPWLDAAELKVVSHAPKPGSLVEANRNLDSWTEFVKEVSSKASVLETLSQECAQRADSGEARDEVSALKSRWERVHQGCVGTQTDLGRFINKWAMVETTAKDLSSFLMGTEREIHQPMEGVSELQLEKLKAITVTLRNKQIELGTLSLACDGILSQMSPEAATEMRENVNSLKAKLVHIQDETRQKKEALAIAVRDKSEVTEKLGSFVAWLQPFTETVDSLGSQPITEISGVRVKTQSLQNEWTDHLPMEQTLETRVLEVCEKLPPQEAKNLRDKLVEVKEKFQKLGKKLEEKKAAIAVAEEFNQELEDIRDAVKVKVLQVNSETPVERCQEILESMKALEPRCVKLKQMAQKTGRQEQLQLVPFEVLTEVEGSLKTAESRVMEQIEHLKKDAAAKEIIVRQQGALNSKLQELKEEVKNLTLPSDSIEGLEKNVKLLDVKLGQLRELEPQKQELCSALEKFSSTGVDVLHIKQPEIQTLWDEVEGELHDLRNREVAVIQLWNECKKLEVPVREVIHNAEKVSSSHVCNSEAETVKELTDAKRNLEALRDARPNVELCLAKYSELQRQMESCPTLFAQMKTSPIQTISHDYQTQVDKVGRVVQSLDSQRIIWSQTKQQIQEVEDWINKTLAELQAVNQENVEPEKTEAKLQQYSDELPFQVATIKTIEEKATMLQEMNDGKPVDSLVAVTEKLRTRIDGLEELAGKAKQQFSDLHAKEGELKDQLKELAHGIAVIREEHAPVESASDLTPFQKVEKMSGQKDRLLAFKSQVPQIAKQCDDLKKAHRNFQSAPLEEELGLLDKKIDSIITVIDNSKDNLVANQQRRFDGELNAAERLFGTVKEKIELCKMDDASDRFSLEAKLTSLKDIESQLAAVDKKLTDLSPSLPEIKSLGNPESIAKYEGLVQLVNTTKNSVNNAKEILQSVVASCTTFESEMRNVQDQLADVEDRCHNFSAKPMTLDTVEETEQLLEGLLSELTKLEPKISRMREAMSSLMIQCPGAQYGEEFEKLIKRKSNCTSKIENSINRVHRFSESARKLDDAMDAARTWLSNFKNRLKTLQEAQKPKSAKALNDKLEELKKLAETKNEGQEKFSDASKQSDNLVLFVPVATRDKIRRQVREMRKDFEDTIDECIRLQRTTETELLHWSSFNEGLDQLSQWLNSMASQFEEEPTSFLDNLGEKKKRLQKFQALLRDVSSQDGILTALKEKHSQLEGSNGSLKSLKDVTESFQKISAEIRKRVDENEAYVAEHDDYNKNVENLSDWLQSLKHSVGDTTEATTTTDSYDGAIARQKDGEEKLANCKRLLDRTKAHTSPAGSKVLETELNDLENQMKAFFAECIDAREKVTAVQKKRVESQGILDNFLEWIQQKENQVKDQPLQSSAEDKAKVFEKLKSIQKEVNDKDQELNSAVSDLRNLNSGFGVQAAQLQTRYINLRSALKDFVARCETNHREHVSFETEVKKITEYLDDIQKRADATSCVEGDSNALKERKKVVEGLLNNMSKEASELEKVVEKGEKLYVHTAPEGREKIRECLKELRDKWDALSEKIQTNITKLDVCLATFMDFSSQQERLTKWLKEIGETIQMHTELRSSLQEKVTQFQNHGVVNSEIERHEPLMNSCCEQARKLMAETGNSQLESAINCIKDLFRSIEGKSAELLKLLEKRVEAHQELQNRQKKFENFLSEFKSTLEENFKRSGEKNELNQRMAALKGLLAKRESGDSLLDGIRRISSEVRKETAPVGADSLEQQVTQLERLWKQLLEETETNVSALEEILSQWKSIESLLETHSNWCRDMEVAFGGMEPQSGLTEKEKLMESLTEKRKQVLMYEPKIDAFMDSLHGLISASGIDRLVAQGTALSSRYQALLISSKECLAKMTSIVEEHERYDQKYLDALTFVLHAEDTLEATVPSSSSCDFMKQQGSHKLNLASSQGGHYPPYDPSAARTGRHFNGFEVTRKRVQTPQNFRQPEFNPPEFREKFGQSFRQPNFHDRHFQPPIEVVQQEFDRRNFKPPKFITGFRPIIRVKRQQDFGSNELKEYKEVPKFRNAHSYMDMERVADENRSLIFDAVENGHDTFSEDQVQWENLEAEIDSRQKLAETAQQEASGFLENLAQTVAWLDATENILNSEVSSPLSPVDLRSKLLRIKALQQEVASRRRLVEGLEEKVGSVASHVPKDVPETVKDAVSRFHTLVSAVKSRILALDTLHESVSQHQDQLQGLQLWLRGKRDQLFVLNESGGSVSALKAALANVEELSTSLNEGNSMLDQLELHSRNKLLEHLPAKAKETVERDIGNCRFELETLSSKVQDTRSTLSERLRQWKSYEAMFDRLMSWLNDSEANVKDFAFKTTVAEKKAQLEKYQALMFVIHKNEPEVDRLSTDGAELSEPRISSTIQQVTSRFQALQTTVKEITKKCEQGVHDHEVFIEKHNQCVEMLNKCRDLFAKCHDSSGSQSGLEKAEGLIKELLDEKPSLLALLNSTIDAGEKLYPTTSPEGTDIIRDQLKELQTSAELFFDQVSNSTREIQAKLSRWKGYKTACEDMQKCLRELQAQVPETVELKATLDEKRAQLQVYRMLLHDVTCNQQALLELKDKADNLAEKSDEDVRFLEGVTKQHQVILARAQACVNRYENIVGDHQQYSKAVLEMLNWMEATNSTVDLWGDCSHERVALHANLERLKNLRVTINEEETRVNQIKQYGDRVLPGTNSEGQGSVLSQVDSCQQEWQGLLSNLDSTIESLASRLAQWDEYEQMRSTLASWLKETDTKLHAIDLCETLPEKMARLSALKVLQGEVRAKELEVDEVTDKAQQLFKSSTQSPQRLSQISELGVKYQQVSFTVKELNTKWQQIVNNHRDFETKLSEAQNWLKNIGGKLAYCSDLSATSQEDLDNKMSTIQDLMLFKEEGFAKIQGTVELAQLVLANTAPNGHEVINEAVDKLQQDWSNLASKMAESKTNLDDAIHRWAGFLEQIQQLNRTVQLVENALADNLPFQSSMAEKRSQLDRLKGLEERVRCERYEVDSLKSKAGEMLESGQQGQAATQAKEILSKFEELADKIKHARAEREVQYRDHRLFKESQDDLISWLSKVREKVPAIRQKNVSDKLAIESAVSALEMLQGKQAEGHVKLEQFLHCGNVIMSSTSPAGQESIKKEIESMKEAFQSLFNEIGVQKNELGNLLSQLRDYKEEYEKISDWLLRTDAYMKASKTILLPSLDEKKVQLDGVKEKFAELESKKEEVQKLSEVSTGLLASNLDSYIQSQLKHLQTRYDVQVNLAKDVLQKVTSIHDQHARYDEFNEKAWKWMNDAKDIIESCSSVARDTEKDLLDSKLEEIQALIRRQDEGQTLVHEAVNMGEKVMRNTRSDGREGIQVQLTEIQAEWDRLIRKMSEAKVGVETALLQWADYSSSCSQLEQWITENEAKLQLMSSKKAGIAKKGAAPGLSSLSYGIGERKASLRRCGSFIQDIVSFEPMIKSVASKAEDLKSANVTASEISSKYRHLSEQAKNLYDKQKSTIEVEQAFVDEGQNFLTWLRTVREALTKCSDLVGDKGSLSTKLTQIQVLEAQTSEGQKKLDDALKLFRESVSATEVEEDKEVMEQEVAILQDEFDSFVSDLEKVKNSLERGVANWSEFDEKYQECSDWLVKAEEEMHSYNEPVDTLEDKQQLVENFQNRLEQIFDWQAQLDDLNQLARTLLETCADSRVSNSVTQLSTKYNAILSLTKEVMRRLEMHYQEHQQHQSMCSECSDWLDKTREKLAELKEVSADPADLEDKLEQLNGVKDSFEQGQHKLRYVVELKERVIANTRESGAARIREETENMKIEFDRLMAEMQEIRQRILDKLSSLQEKAKMVKAFEEWITEIESKASVDMDTPLGDLSERKAMLEKFRTLQREILAHEDLCGRIRDMEGQDDEVNEEAGLCLQKFDNTKNLLKNKIEELETQVKNHEAYWQAHNIASDWLRKMRVELQQNGDSHGSKLVLQEKQGRLGELQESMDEGIRMLQRCLNAWDAYETAKENIGDWLKETEAKLPEKEEDVMEAESCKKLLTEILSHSGLVDDLSDKCEILMELSAQNSIRDETVALQTRYTQLLTRVQAMVSKQDKQMSDFTDYSEALSAMTQWLDVANGTLEDCQRPFHREDELRDRLETIRILSTRLTEGQPLLSSLTSAFTRATPNVDPETEEAMRKEVDEKRKLHEDLKKRVAERRVLLKNKLNQWDDFNDKLNGLTEWLKSTQQRIDSEAQTAAVDVPAIRTTLDRLKLILNEIVGREVDLNILNGLSEVLEMIPQDYQNTVSPVRDNWQQTKESCEKSIARIESELQDHNDYHHALQETEKWLLQTSFQLMAHNSLYVTSRDQVQELMEQHQILVKEMKDYQTTLDDVKAKGEHQLLRYASSVPEVEQTIRLQIGNLQDSYNSLMATASQIMNRLETTMQKFDDYESVLTSITENLDFLHPEIVEATESSVASLEESPARLDHVRELHNKVQGEKNRLAAAVQACEAATASVSRPGSPRDTLPLPLPEREIMVRGRLEEYIDQTQAVEEEIVATPTFQLHMLTSQIQNCMAQLQSTISDLEKLQAAQAALERWIEEGKKKVANWKAKSTRLRPELYLAEMDKIMSLRSDVTDKEGELEELEVKLSFAAPSDADTKLRTSLNELKEQLNDLLDAREQVKAKADSYRQQLVNLSNAFDEIGSLLEAAEDEDVTFDDKLEKLNAMDQALKLQEEEINDLKADALELRTMLADADQETIDDSLKMQDRKLTDLRNRMERRKEVLENAFKGYQSFRHEIQEIVDWIDSKTLPSDAMSFKSPVLEEELTSVKVLETGLKNFEDCDLLLVQKSGVSLLKVCPVSEKEELSGLLEGLEKSLDGLKTSMAESSEELQQTLKMRKEFEQLTNSAKEWLDRANLTLSAELRLTGPSVLEEQLSQVESLQQGATYVKPTVERLGDLSNDFFDTLSAPDQLFMQDSVSNIQARFQAADKSIQDRIDTLKDALDRFQKVQHALRAAEKTLEELKSEIGFLNRPIGWTPEDAQEILSSYETALAKVQAFGVELGNIQKMSKGNIPALLNLFKEQESLMLNIENQIGRARQLVVIRQQFMSVLSDIGSGSVKLSEKLREVDASGETSIDRKLKQYDELLDEVQELEALLVSAEDKGAQISHEGSAIDRNTVNEALAQTRSELSAVKKQIQEQKQSYLAVLEDHHRMSEQVEEAVSGLVALESTVKGRPLLSLNQESVQSELTKQEELSSSLDEALQAFKKVAESVRNQKDQEKLPSALLDRMGEGSVLEKALPEELKKRQKYLEDSVSQRLEYHKLKKELEDWIKEGLALANVSKVNFTHLQEDLEALKAFFVNESSQKEKMQQVQSVSEKIKPSVSSGEQDVLSREVQTLNHELSNLLQLFQERKSLLEKSVSGWKKFQTQLSAVQNVPHIPTIEEMPTSLPVLKSIKQKLESFKAGLQDRTPQKEKVLDEGRALLKVADDPSCEIIQGYLAALESSWDKAMESTSDKLKRYMELIKAWEKMELKLQATANRLDDCERTFKEADSQAAADSKTVIATLQRLESDLNGLSEELGGLNTVISPVRSHLEELKAEDALKQITAQETNLREKHERLKSAVQEKLASITEDLQYQESVRGKINSLSKDVKCLLDDLKDCDPYNPEEAQAEASIKELKTRYEDLSSAVKTLITAVHDSFAKKNACVPTKLNKELSSLELSTESVASKMEDIEREAKRARTDRSMFKRDVADVQSWLEDVESKLEDKSMEPLKLKEYLQRVQGEMAPHAERKDSALKVGRQLKERTTNVNEKELLSVTMKELEDSFERIKGLLEDRFCALAAKDCRSAAKTLNEMVKELGRITEVSSAGVLTEKLAAIEIEKAEIETVILERNGGDTQVPVHYETNNTLGSVLT</sequence>
<dbReference type="InterPro" id="IPR001589">
    <property type="entry name" value="Actinin_actin-bd_CS"/>
</dbReference>
<dbReference type="SMART" id="SM00033">
    <property type="entry name" value="CH"/>
    <property type="match status" value="2"/>
</dbReference>
<evidence type="ECO:0000256" key="7">
    <source>
        <dbReference type="ARBA" id="ARBA00022989"/>
    </source>
</evidence>
<feature type="coiled-coil region" evidence="13">
    <location>
        <begin position="6475"/>
        <end position="6516"/>
    </location>
</feature>
<dbReference type="GO" id="GO:0006997">
    <property type="term" value="P:nucleus organization"/>
    <property type="evidence" value="ECO:0007669"/>
    <property type="project" value="UniProtKB-ARBA"/>
</dbReference>
<dbReference type="InterPro" id="IPR036872">
    <property type="entry name" value="CH_dom_sf"/>
</dbReference>
<keyword evidence="5" id="KW-0812">Transmembrane</keyword>
<evidence type="ECO:0000256" key="9">
    <source>
        <dbReference type="ARBA" id="ARBA00023136"/>
    </source>
</evidence>
<feature type="coiled-coil region" evidence="13">
    <location>
        <begin position="7336"/>
        <end position="7363"/>
    </location>
</feature>
<dbReference type="FunFam" id="1.10.418.10:FF:000037">
    <property type="entry name" value="nesprin-1 isoform X1"/>
    <property type="match status" value="1"/>
</dbReference>
<dbReference type="SUPFAM" id="SSF47576">
    <property type="entry name" value="Calponin-homology domain, CH-domain"/>
    <property type="match status" value="1"/>
</dbReference>
<feature type="coiled-coil region" evidence="13">
    <location>
        <begin position="2568"/>
        <end position="2595"/>
    </location>
</feature>
<keyword evidence="12" id="KW-0539">Nucleus</keyword>
<dbReference type="GO" id="GO:0007097">
    <property type="term" value="P:nuclear migration"/>
    <property type="evidence" value="ECO:0007669"/>
    <property type="project" value="UniProtKB-ARBA"/>
</dbReference>
<dbReference type="SUPFAM" id="SSF46966">
    <property type="entry name" value="Spectrin repeat"/>
    <property type="match status" value="34"/>
</dbReference>
<keyword evidence="8 13" id="KW-0175">Coiled coil</keyword>
<dbReference type="PROSITE" id="PS00020">
    <property type="entry name" value="ACTININ_2"/>
    <property type="match status" value="1"/>
</dbReference>
<evidence type="ECO:0000256" key="2">
    <source>
        <dbReference type="ARBA" id="ARBA00004245"/>
    </source>
</evidence>
<dbReference type="Gene3D" id="1.20.58.60">
    <property type="match status" value="25"/>
</dbReference>
<evidence type="ECO:0000313" key="15">
    <source>
        <dbReference type="EMBL" id="CAD7222958.1"/>
    </source>
</evidence>
<feature type="coiled-coil region" evidence="13">
    <location>
        <begin position="4635"/>
        <end position="4692"/>
    </location>
</feature>
<dbReference type="GO" id="GO:0005856">
    <property type="term" value="C:cytoskeleton"/>
    <property type="evidence" value="ECO:0007669"/>
    <property type="project" value="UniProtKB-SubCell"/>
</dbReference>
<dbReference type="InterPro" id="IPR002017">
    <property type="entry name" value="Spectrin_repeat"/>
</dbReference>
<dbReference type="PANTHER" id="PTHR47535:SF1">
    <property type="entry name" value="NESPRIN-1"/>
    <property type="match status" value="1"/>
</dbReference>
<dbReference type="GO" id="GO:0008285">
    <property type="term" value="P:negative regulation of cell population proliferation"/>
    <property type="evidence" value="ECO:0007669"/>
    <property type="project" value="TreeGrafter"/>
</dbReference>
<feature type="coiled-coil region" evidence="13">
    <location>
        <begin position="6748"/>
        <end position="6815"/>
    </location>
</feature>